<comment type="caution">
    <text evidence="1">The sequence shown here is derived from an EMBL/GenBank/DDBJ whole genome shotgun (WGS) entry which is preliminary data.</text>
</comment>
<gene>
    <name evidence="1" type="ORF">EPJ72_00255</name>
</gene>
<proteinExistence type="predicted"/>
<sequence length="345" mass="41934">MYKILFLDNDNKIINIANNSKENNRTILYKLAKHIAEKNNNKADITELDDKITITNNDFKYELFFSKENNINIKIIKHKDKLAFNNITYLENEFYNYISTINIIEAKNTLKKINESIKDNMWLDFMINDYKIDLHIVGSNDLSCYHDIEIIFKNVIHIECDTHFNACPSEYDVFRVDENYNDSNIKINIHTDNKTFYIICEDIDYNNKIVRYDYNYNSLYSLDKENIIKKYELIKENDKWYQEKENSHKALIFTDKFFNTNDTIGIIFRIYKLCFAKVKYFRTFYYKFEYYKYDYKRGFVETELWDVEFFKHIDSGLMIYLRYLQSITVYEDFVKFCNELDNYSK</sequence>
<evidence type="ECO:0000313" key="2">
    <source>
        <dbReference type="Proteomes" id="UP000323176"/>
    </source>
</evidence>
<reference evidence="1 2" key="1">
    <citation type="journal article" date="1992" name="Lakartidningen">
        <title>[Penicillin V and not amoxicillin is the first choice preparation in acute otitis].</title>
        <authorList>
            <person name="Kamme C."/>
            <person name="Lundgren K."/>
            <person name="Prellner K."/>
        </authorList>
    </citation>
    <scope>NUCLEOTIDE SEQUENCE [LARGE SCALE GENOMIC DNA]</scope>
    <source>
        <strain evidence="1 2">PC5538III-hc</strain>
    </source>
</reference>
<organism evidence="1 2">
    <name type="scientific">Brachyspira pilosicoli</name>
    <name type="common">Serpulina pilosicoli</name>
    <dbReference type="NCBI Taxonomy" id="52584"/>
    <lineage>
        <taxon>Bacteria</taxon>
        <taxon>Pseudomonadati</taxon>
        <taxon>Spirochaetota</taxon>
        <taxon>Spirochaetia</taxon>
        <taxon>Brachyspirales</taxon>
        <taxon>Brachyspiraceae</taxon>
        <taxon>Brachyspira</taxon>
    </lineage>
</organism>
<dbReference type="Proteomes" id="UP000323176">
    <property type="component" value="Unassembled WGS sequence"/>
</dbReference>
<evidence type="ECO:0000313" key="1">
    <source>
        <dbReference type="EMBL" id="TXJ47534.1"/>
    </source>
</evidence>
<dbReference type="EMBL" id="SAXY01000002">
    <property type="protein sequence ID" value="TXJ47534.1"/>
    <property type="molecule type" value="Genomic_DNA"/>
</dbReference>
<dbReference type="AlphaFoldDB" id="A0A5C8FDR4"/>
<accession>A0A5C8FDR4</accession>
<dbReference type="OrthoDB" id="5405605at2"/>
<name>A0A5C8FDR4_BRAPL</name>
<protein>
    <submittedName>
        <fullName evidence="1">Uncharacterized protein</fullName>
    </submittedName>
</protein>